<dbReference type="PROSITE" id="PS50238">
    <property type="entry name" value="RHOGAP"/>
    <property type="match status" value="1"/>
</dbReference>
<gene>
    <name evidence="6" type="ORF">NLJ89_g8709</name>
</gene>
<feature type="domain" description="F-BAR" evidence="5">
    <location>
        <begin position="107"/>
        <end position="438"/>
    </location>
</feature>
<dbReference type="PANTHER" id="PTHR23176:SF134">
    <property type="entry name" value="RHO-TYPE GTPASE-ACTIVATING PROTEIN"/>
    <property type="match status" value="1"/>
</dbReference>
<dbReference type="AlphaFoldDB" id="A0A9W8MSI4"/>
<sequence length="731" mass="80122">MSSTTTTAWESGPDLPHGDHTHNMAGTGTGYGTVRPSFQSLDSVDEDHPSSTSAAPAGGVHAHAHATSVSPQPRSSTESHPASQPWRDNAPPLSAIHSSGTPSLVEPTFDENVLRALCELDCGTPLLLDRIKQSMISCREAAAFFKKRAVIEDEYGKTLQKLARTTSEVYAMNDGKAGTFVHAWQSSMKIHEMMAENRLRFAQRLNEMSDELSNLVKEVDKNRKQTVNGILIVPTVLVTPILESTSLVASVVQFLTKDLASRYERALQESEALTEKCKNRLDFTSEELERVLLQKEGESLKDNAVQHRPGGASAGGKRAIGKAVAKGGMLLKGKNPGNIQRQEDDIRSRLSAASDQYRKAVTDTQATRQEYFNFQLPRILRALKECADEIDLGTQYHLTRYAFLFESIVLSDGTTLVPPAEDGVGLKGTIETIDNRGDFKTYMQNYAFARGSAPPRGPRREGPSDEGFLPPLPSFTDKSHTPSTPVSVNPLSGYTSALQTNGHHAHAHQQNVTDKGRPTFGVDLNEQMVRDHVEVPSIMVKCCEAIEKYGIMSQGIYRVSGITSRVASLKARLDKDLEAVDLDAPEWSGEINNVASVLKMWLRELPDPLLTHSLHQGFIEAAKIENDRLRHIRLHERVNELPDANYATLKYFLGHLHRINQHAAENQMSMQNLAIVFGPTLFGQQTAAAAAAAGVNGQGGGGGAMADASFQNLAIETILNHYMDIFIDENE</sequence>
<dbReference type="InterPro" id="IPR027267">
    <property type="entry name" value="AH/BAR_dom_sf"/>
</dbReference>
<feature type="region of interest" description="Disordered" evidence="3">
    <location>
        <begin position="450"/>
        <end position="486"/>
    </location>
</feature>
<feature type="compositionally biased region" description="Polar residues" evidence="3">
    <location>
        <begin position="72"/>
        <end position="82"/>
    </location>
</feature>
<organism evidence="6 7">
    <name type="scientific">Agrocybe chaxingu</name>
    <dbReference type="NCBI Taxonomy" id="84603"/>
    <lineage>
        <taxon>Eukaryota</taxon>
        <taxon>Fungi</taxon>
        <taxon>Dikarya</taxon>
        <taxon>Basidiomycota</taxon>
        <taxon>Agaricomycotina</taxon>
        <taxon>Agaricomycetes</taxon>
        <taxon>Agaricomycetidae</taxon>
        <taxon>Agaricales</taxon>
        <taxon>Agaricineae</taxon>
        <taxon>Strophariaceae</taxon>
        <taxon>Agrocybe</taxon>
    </lineage>
</organism>
<evidence type="ECO:0000256" key="1">
    <source>
        <dbReference type="ARBA" id="ARBA00022468"/>
    </source>
</evidence>
<dbReference type="GO" id="GO:0007165">
    <property type="term" value="P:signal transduction"/>
    <property type="evidence" value="ECO:0007669"/>
    <property type="project" value="InterPro"/>
</dbReference>
<keyword evidence="7" id="KW-1185">Reference proteome</keyword>
<dbReference type="Pfam" id="PF00620">
    <property type="entry name" value="RhoGAP"/>
    <property type="match status" value="1"/>
</dbReference>
<dbReference type="Gene3D" id="1.10.555.10">
    <property type="entry name" value="Rho GTPase activation protein"/>
    <property type="match status" value="1"/>
</dbReference>
<dbReference type="GO" id="GO:0005096">
    <property type="term" value="F:GTPase activator activity"/>
    <property type="evidence" value="ECO:0007669"/>
    <property type="project" value="UniProtKB-KW"/>
</dbReference>
<dbReference type="PANTHER" id="PTHR23176">
    <property type="entry name" value="RHO/RAC/CDC GTPASE-ACTIVATING PROTEIN"/>
    <property type="match status" value="1"/>
</dbReference>
<accession>A0A9W8MSI4</accession>
<proteinExistence type="predicted"/>
<dbReference type="InterPro" id="IPR001060">
    <property type="entry name" value="FCH_dom"/>
</dbReference>
<feature type="domain" description="Rho-GAP" evidence="4">
    <location>
        <begin position="522"/>
        <end position="726"/>
    </location>
</feature>
<dbReference type="InterPro" id="IPR008936">
    <property type="entry name" value="Rho_GTPase_activation_prot"/>
</dbReference>
<dbReference type="SMART" id="SM00324">
    <property type="entry name" value="RhoGAP"/>
    <property type="match status" value="1"/>
</dbReference>
<name>A0A9W8MSI4_9AGAR</name>
<evidence type="ECO:0000256" key="3">
    <source>
        <dbReference type="SAM" id="MobiDB-lite"/>
    </source>
</evidence>
<dbReference type="InterPro" id="IPR050729">
    <property type="entry name" value="Rho-GAP"/>
</dbReference>
<feature type="region of interest" description="Disordered" evidence="3">
    <location>
        <begin position="1"/>
        <end position="102"/>
    </location>
</feature>
<keyword evidence="2" id="KW-0175">Coiled coil</keyword>
<evidence type="ECO:0008006" key="8">
    <source>
        <dbReference type="Google" id="ProtNLM"/>
    </source>
</evidence>
<evidence type="ECO:0000313" key="7">
    <source>
        <dbReference type="Proteomes" id="UP001148786"/>
    </source>
</evidence>
<dbReference type="InterPro" id="IPR000198">
    <property type="entry name" value="RhoGAP_dom"/>
</dbReference>
<comment type="caution">
    <text evidence="6">The sequence shown here is derived from an EMBL/GenBank/DDBJ whole genome shotgun (WGS) entry which is preliminary data.</text>
</comment>
<dbReference type="EMBL" id="JANKHO010001223">
    <property type="protein sequence ID" value="KAJ3502834.1"/>
    <property type="molecule type" value="Genomic_DNA"/>
</dbReference>
<dbReference type="Proteomes" id="UP001148786">
    <property type="component" value="Unassembled WGS sequence"/>
</dbReference>
<evidence type="ECO:0000256" key="2">
    <source>
        <dbReference type="PROSITE-ProRule" id="PRU01077"/>
    </source>
</evidence>
<dbReference type="InterPro" id="IPR031160">
    <property type="entry name" value="F_BAR_dom"/>
</dbReference>
<protein>
    <recommendedName>
        <fullName evidence="8">GTPase activating protein</fullName>
    </recommendedName>
</protein>
<dbReference type="OrthoDB" id="79452at2759"/>
<evidence type="ECO:0000259" key="4">
    <source>
        <dbReference type="PROSITE" id="PS50238"/>
    </source>
</evidence>
<dbReference type="SUPFAM" id="SSF48350">
    <property type="entry name" value="GTPase activation domain, GAP"/>
    <property type="match status" value="1"/>
</dbReference>
<dbReference type="Gene3D" id="1.20.1270.60">
    <property type="entry name" value="Arfaptin homology (AH) domain/BAR domain"/>
    <property type="match status" value="1"/>
</dbReference>
<keyword evidence="1" id="KW-0343">GTPase activation</keyword>
<evidence type="ECO:0000259" key="5">
    <source>
        <dbReference type="PROSITE" id="PS51741"/>
    </source>
</evidence>
<dbReference type="SUPFAM" id="SSF103657">
    <property type="entry name" value="BAR/IMD domain-like"/>
    <property type="match status" value="1"/>
</dbReference>
<dbReference type="PROSITE" id="PS51741">
    <property type="entry name" value="F_BAR"/>
    <property type="match status" value="1"/>
</dbReference>
<dbReference type="GO" id="GO:0005737">
    <property type="term" value="C:cytoplasm"/>
    <property type="evidence" value="ECO:0007669"/>
    <property type="project" value="TreeGrafter"/>
</dbReference>
<dbReference type="Pfam" id="PF00611">
    <property type="entry name" value="FCH"/>
    <property type="match status" value="1"/>
</dbReference>
<feature type="compositionally biased region" description="Low complexity" evidence="3">
    <location>
        <begin position="53"/>
        <end position="71"/>
    </location>
</feature>
<evidence type="ECO:0000313" key="6">
    <source>
        <dbReference type="EMBL" id="KAJ3502834.1"/>
    </source>
</evidence>
<dbReference type="SMART" id="SM00055">
    <property type="entry name" value="FCH"/>
    <property type="match status" value="1"/>
</dbReference>
<reference evidence="6" key="1">
    <citation type="submission" date="2022-07" db="EMBL/GenBank/DDBJ databases">
        <title>Genome Sequence of Agrocybe chaxingu.</title>
        <authorList>
            <person name="Buettner E."/>
        </authorList>
    </citation>
    <scope>NUCLEOTIDE SEQUENCE</scope>
    <source>
        <strain evidence="6">MP-N11</strain>
    </source>
</reference>